<dbReference type="InterPro" id="IPR027523">
    <property type="entry name" value="CLU_prot"/>
</dbReference>
<dbReference type="EMBL" id="CP031034">
    <property type="protein sequence ID" value="QDZ17938.1"/>
    <property type="molecule type" value="Genomic_DNA"/>
</dbReference>
<feature type="compositionally biased region" description="Basic residues" evidence="1">
    <location>
        <begin position="1026"/>
        <end position="1040"/>
    </location>
</feature>
<proteinExistence type="predicted"/>
<dbReference type="CDD" id="cd15466">
    <property type="entry name" value="CLU-central"/>
    <property type="match status" value="1"/>
</dbReference>
<feature type="domain" description="CLU central" evidence="2">
    <location>
        <begin position="598"/>
        <end position="679"/>
    </location>
</feature>
<dbReference type="Pfam" id="PF07145">
    <property type="entry name" value="PAM2"/>
    <property type="match status" value="1"/>
</dbReference>
<dbReference type="Pfam" id="PF13424">
    <property type="entry name" value="TPR_12"/>
    <property type="match status" value="2"/>
</dbReference>
<dbReference type="InterPro" id="IPR011990">
    <property type="entry name" value="TPR-like_helical_dom_sf"/>
</dbReference>
<dbReference type="SUPFAM" id="SSF48452">
    <property type="entry name" value="TPR-like"/>
    <property type="match status" value="1"/>
</dbReference>
<dbReference type="SMART" id="SM00028">
    <property type="entry name" value="TPR"/>
    <property type="match status" value="3"/>
</dbReference>
<accession>A0A5B8MBW6</accession>
<feature type="region of interest" description="Disordered" evidence="1">
    <location>
        <begin position="1014"/>
        <end position="1072"/>
    </location>
</feature>
<dbReference type="GO" id="GO:0003743">
    <property type="term" value="F:translation initiation factor activity"/>
    <property type="evidence" value="ECO:0007669"/>
    <property type="project" value="UniProtKB-KW"/>
</dbReference>
<organism evidence="3 4">
    <name type="scientific">Chloropicon primus</name>
    <dbReference type="NCBI Taxonomy" id="1764295"/>
    <lineage>
        <taxon>Eukaryota</taxon>
        <taxon>Viridiplantae</taxon>
        <taxon>Chlorophyta</taxon>
        <taxon>Chloropicophyceae</taxon>
        <taxon>Chloropicales</taxon>
        <taxon>Chloropicaceae</taxon>
        <taxon>Chloropicon</taxon>
    </lineage>
</organism>
<feature type="compositionally biased region" description="Low complexity" evidence="1">
    <location>
        <begin position="1052"/>
        <end position="1064"/>
    </location>
</feature>
<reference evidence="3 4" key="1">
    <citation type="submission" date="2018-07" db="EMBL/GenBank/DDBJ databases">
        <title>The complete nuclear genome of the prasinophyte Chloropicon primus (CCMP1205).</title>
        <authorList>
            <person name="Pombert J.-F."/>
            <person name="Otis C."/>
            <person name="Turmel M."/>
            <person name="Lemieux C."/>
        </authorList>
    </citation>
    <scope>NUCLEOTIDE SEQUENCE [LARGE SCALE GENOMIC DNA]</scope>
    <source>
        <strain evidence="3 4">CCMP1205</strain>
    </source>
</reference>
<dbReference type="Pfam" id="PF12807">
    <property type="entry name" value="eIF3_p135"/>
    <property type="match status" value="1"/>
</dbReference>
<evidence type="ECO:0000313" key="4">
    <source>
        <dbReference type="Proteomes" id="UP000316726"/>
    </source>
</evidence>
<dbReference type="InterPro" id="IPR019734">
    <property type="entry name" value="TPR_rpt"/>
</dbReference>
<name>A0A5B8MBW6_9CHLO</name>
<keyword evidence="4" id="KW-1185">Reference proteome</keyword>
<dbReference type="STRING" id="1764295.A0A5B8MBW6"/>
<dbReference type="Gene3D" id="1.25.40.10">
    <property type="entry name" value="Tetratricopeptide repeat domain"/>
    <property type="match status" value="1"/>
</dbReference>
<keyword evidence="3" id="KW-0648">Protein biosynthesis</keyword>
<feature type="region of interest" description="Disordered" evidence="1">
    <location>
        <begin position="1141"/>
        <end position="1171"/>
    </location>
</feature>
<dbReference type="InterPro" id="IPR009818">
    <property type="entry name" value="PAM2_motif"/>
</dbReference>
<sequence length="1186" mass="130869">MGKGKIKNKGSRSRRAPNRLEYLNTVPDVVDVHVALPGGEGVDLRCVSTDTLVDVRVALSELPETCHLTSYSLRRANEAGDVLKRDLEVVALKPNRVALAEEPYDGREAAMAQAQRFMDLFSCATLVGPVAKKKEKPTDSWLADSGKGERDLSALTPSKIKSAGAKSGGMWEEPLLHEFYSYFSFSDVPSPVEGVRVAGAPKAGGALVELEVRLRGERDPVVVRGAEGGWTSGSGGGARHGTIVALLREESEAFRRGYADLMAAFKSRNQFGNLPLGLRCNTWVVPPCLSAERAEDRRILPSEDPACMGDVGGNLSGKERDWDSEFRRSAAMPGNNPAERVARDHRLFLLWSHFVDEAVVTAITGKGGSKRFLEIDRRAEEGKLSSEMGHGGSKGSGEREASLLKGLLADENTIARDVDTLAKVTIHFNGEVIEVASARNVGDSPGQWPLGDEPALKEGIRALNVHGLREHVCHAAPWDGGEGKDLLGELLASAEFPEEDLTPPKLRWELVFSWVQHLKETEKAASLGLRRKLRLQCGSDEGEKALREAIGEDRWNQLAKLNLGLHRCTLEQLMDLANRFYSDVAIAKIVSDFESLELSPIDGQTLTDFLHSRGINMRFLGRLATMSSKNLIHIHHLCVQEMIVRSVKRIVRAILARPNELVAKASALASLFNDLFGNRKAVWDWIRRFTKARFGYEVSGNIADGLQLAILRDICKRCGVELKAKTYNFASKSPFKASDVISFFPVIKCLQFQSTDARDLLEQAKGLLDKGKLDDAVLASTSALSKIVAVCGSAQSACCANAFSLLAVVLYHTGDFVQAAVLQAKALAINEREFGLDHPDTIKSYGDLAVFYYRVGEVDLALAYVERALYLLHLCVGEQHPNTAATYINIAMMEESKGRVGLSLRYLQEALKINQRLLGGDHVQTAASYHAIAIALSLMEPPLYPLAVQHEQTCLEILDAKLGPDDLRTQDAIAWLEYFDLKAQEGEGATECNIASKGHMSVKELMDFIGEEAEEAKTKSVGGKREAKRKSKTKREKKRSKTPDSVLKEQRSGSSSGSCTNSSGEEVDEVDVLVVQQRRKDLKKKVEEPKGPVAKVEVRVEADEGGWMPVLSKRERRSSSRDSNKLQEAREVVRQVREVKKKPVVQKDKKEEERKEEVLNPHARLFHPKMNPNAKEFVPRFKLEVE</sequence>
<gene>
    <name evidence="3" type="ORF">A3770_01p04560</name>
</gene>
<feature type="compositionally biased region" description="Basic and acidic residues" evidence="1">
    <location>
        <begin position="1145"/>
        <end position="1159"/>
    </location>
</feature>
<dbReference type="OrthoDB" id="546701at2759"/>
<protein>
    <submittedName>
        <fullName evidence="3">Putative subunit of eukaryotic translation initiation factor 3</fullName>
    </submittedName>
</protein>
<dbReference type="Proteomes" id="UP000316726">
    <property type="component" value="Chromosome 1"/>
</dbReference>
<dbReference type="InterPro" id="IPR033646">
    <property type="entry name" value="CLU-central"/>
</dbReference>
<evidence type="ECO:0000313" key="3">
    <source>
        <dbReference type="EMBL" id="QDZ17938.1"/>
    </source>
</evidence>
<dbReference type="PANTHER" id="PTHR12601">
    <property type="entry name" value="EUKARYOTIC TRANSLATION INITIATION FACTOR 3 SUBUNIT EIF-3"/>
    <property type="match status" value="1"/>
</dbReference>
<dbReference type="PANTHER" id="PTHR12601:SF17">
    <property type="entry name" value="PROTEIN REDUCED CHLOROPLAST COVERAGE 1"/>
    <property type="match status" value="1"/>
</dbReference>
<dbReference type="AlphaFoldDB" id="A0A5B8MBW6"/>
<evidence type="ECO:0000259" key="2">
    <source>
        <dbReference type="Pfam" id="PF12807"/>
    </source>
</evidence>
<keyword evidence="3" id="KW-0396">Initiation factor</keyword>
<evidence type="ECO:0000256" key="1">
    <source>
        <dbReference type="SAM" id="MobiDB-lite"/>
    </source>
</evidence>
<dbReference type="GO" id="GO:0005737">
    <property type="term" value="C:cytoplasm"/>
    <property type="evidence" value="ECO:0007669"/>
    <property type="project" value="TreeGrafter"/>
</dbReference>